<sequence length="187" mass="20137">MVTVFMDGLKVGPSRTQLFRVHANTIDEAIQIALQEEYSHKQACTPTHNASTGAGRELQQPEPAPGRYPWNWVRPYRALSAATDVGSSGTCNLPALREGKGSSLPNLGARGARGRSRDSRARGLGSPTVARNCNKFIDALCKSDDRGQVSVRLADGTVVNVPGVQMDLAVKFEDFESTKSYTLTSAT</sequence>
<organism evidence="2 3">
    <name type="scientific">Phytophthora palmivora</name>
    <dbReference type="NCBI Taxonomy" id="4796"/>
    <lineage>
        <taxon>Eukaryota</taxon>
        <taxon>Sar</taxon>
        <taxon>Stramenopiles</taxon>
        <taxon>Oomycota</taxon>
        <taxon>Peronosporomycetes</taxon>
        <taxon>Peronosporales</taxon>
        <taxon>Peronosporaceae</taxon>
        <taxon>Phytophthora</taxon>
    </lineage>
</organism>
<evidence type="ECO:0000256" key="1">
    <source>
        <dbReference type="SAM" id="MobiDB-lite"/>
    </source>
</evidence>
<proteinExistence type="predicted"/>
<dbReference type="EMBL" id="NCKW01009823">
    <property type="protein sequence ID" value="POM65937.1"/>
    <property type="molecule type" value="Genomic_DNA"/>
</dbReference>
<comment type="caution">
    <text evidence="2">The sequence shown here is derived from an EMBL/GenBank/DDBJ whole genome shotgun (WGS) entry which is preliminary data.</text>
</comment>
<dbReference type="Proteomes" id="UP000237271">
    <property type="component" value="Unassembled WGS sequence"/>
</dbReference>
<dbReference type="OrthoDB" id="164966at2759"/>
<evidence type="ECO:0000313" key="3">
    <source>
        <dbReference type="Proteomes" id="UP000237271"/>
    </source>
</evidence>
<gene>
    <name evidence="2" type="ORF">PHPALM_18278</name>
</gene>
<evidence type="ECO:0000313" key="2">
    <source>
        <dbReference type="EMBL" id="POM65937.1"/>
    </source>
</evidence>
<keyword evidence="3" id="KW-1185">Reference proteome</keyword>
<name>A0A2P4XK66_9STRA</name>
<feature type="region of interest" description="Disordered" evidence="1">
    <location>
        <begin position="96"/>
        <end position="126"/>
    </location>
</feature>
<dbReference type="AlphaFoldDB" id="A0A2P4XK66"/>
<reference evidence="2 3" key="1">
    <citation type="journal article" date="2017" name="Genome Biol. Evol.">
        <title>Phytophthora megakarya and P. palmivora, closely related causal agents of cacao black pod rot, underwent increases in genome sizes and gene numbers by different mechanisms.</title>
        <authorList>
            <person name="Ali S.S."/>
            <person name="Shao J."/>
            <person name="Lary D.J."/>
            <person name="Kronmiller B."/>
            <person name="Shen D."/>
            <person name="Strem M.D."/>
            <person name="Amoako-Attah I."/>
            <person name="Akrofi A.Y."/>
            <person name="Begoude B.A."/>
            <person name="Ten Hoopen G.M."/>
            <person name="Coulibaly K."/>
            <person name="Kebe B.I."/>
            <person name="Melnick R.L."/>
            <person name="Guiltinan M.J."/>
            <person name="Tyler B.M."/>
            <person name="Meinhardt L.W."/>
            <person name="Bailey B.A."/>
        </authorList>
    </citation>
    <scope>NUCLEOTIDE SEQUENCE [LARGE SCALE GENOMIC DNA]</scope>
    <source>
        <strain evidence="3">sbr112.9</strain>
    </source>
</reference>
<accession>A0A2P4XK66</accession>
<protein>
    <submittedName>
        <fullName evidence="2">Gag protein</fullName>
    </submittedName>
</protein>
<feature type="region of interest" description="Disordered" evidence="1">
    <location>
        <begin position="45"/>
        <end position="65"/>
    </location>
</feature>